<dbReference type="InterPro" id="IPR058531">
    <property type="entry name" value="Baseplate_J_M"/>
</dbReference>
<gene>
    <name evidence="3" type="ORF">H6A04_01675</name>
</gene>
<organism evidence="3 4">
    <name type="scientific">Fusobacterium mortiferum</name>
    <dbReference type="NCBI Taxonomy" id="850"/>
    <lineage>
        <taxon>Bacteria</taxon>
        <taxon>Fusobacteriati</taxon>
        <taxon>Fusobacteriota</taxon>
        <taxon>Fusobacteriia</taxon>
        <taxon>Fusobacteriales</taxon>
        <taxon>Fusobacteriaceae</taxon>
        <taxon>Fusobacterium</taxon>
    </lineage>
</organism>
<dbReference type="InterPro" id="IPR052726">
    <property type="entry name" value="Phage_Baseplate_Hub"/>
</dbReference>
<evidence type="ECO:0000259" key="1">
    <source>
        <dbReference type="Pfam" id="PF04865"/>
    </source>
</evidence>
<evidence type="ECO:0000313" key="3">
    <source>
        <dbReference type="EMBL" id="MBM6874382.1"/>
    </source>
</evidence>
<dbReference type="PIRSF" id="PIRSF020481">
    <property type="entry name" value="BAP"/>
    <property type="match status" value="1"/>
</dbReference>
<name>A0ABS2G0J6_FUSMR</name>
<dbReference type="PANTHER" id="PTHR35862:SF1">
    <property type="entry name" value="FELS-2 PROPHAGE PROTEIN"/>
    <property type="match status" value="1"/>
</dbReference>
<dbReference type="Proteomes" id="UP000728968">
    <property type="component" value="Unassembled WGS sequence"/>
</dbReference>
<feature type="domain" description="Baseplate protein J-like barrel" evidence="1">
    <location>
        <begin position="100"/>
        <end position="175"/>
    </location>
</feature>
<sequence length="365" mass="40846">MIKFIDENIDNIEIALKEGYQEIMGVTIKDGDPINDFIGWITYIFTIVKNDINYTGRMNLLRYSENQYLEALGELVGVERIQEKGAKATVKYTFSKIFPDVVTIPKGHKVAAGNLYFEADENIELKIGQREISGTVTCLSSGVAGNDLQLGEINTVVDDIPFLLSVTNTSISSGGVNQEDDESLRNRIQLRPTAFSTAGPVAAYKYYVLTAHQDIIDVYIYTPEDTPGVVKVIPLLKNGVIPESNVLDIVEEILQNDSVRPFTDKVEVLAPTSTPYNINFKWWLNKEDDVSVVTQNINNAVLEYRTWQKEKLGRDINPNKLTQLLINAGAKRVEIIEPVFTNLDKTKIAQETSSITISYQGVEDE</sequence>
<evidence type="ECO:0000313" key="4">
    <source>
        <dbReference type="Proteomes" id="UP000728968"/>
    </source>
</evidence>
<dbReference type="InterPro" id="IPR014507">
    <property type="entry name" value="Baseplate_assembly_J_pred"/>
</dbReference>
<accession>A0ABS2G0J6</accession>
<dbReference type="PANTHER" id="PTHR35862">
    <property type="entry name" value="FELS-2 PROPHAGE PROTEIN"/>
    <property type="match status" value="1"/>
</dbReference>
<dbReference type="InterPro" id="IPR006949">
    <property type="entry name" value="Barrel_Baseplate_J-like"/>
</dbReference>
<dbReference type="EMBL" id="JACJLT010000009">
    <property type="protein sequence ID" value="MBM6874382.1"/>
    <property type="molecule type" value="Genomic_DNA"/>
</dbReference>
<evidence type="ECO:0000259" key="2">
    <source>
        <dbReference type="Pfam" id="PF26078"/>
    </source>
</evidence>
<dbReference type="RefSeq" id="WP_204715605.1">
    <property type="nucleotide sequence ID" value="NZ_JACJLT010000009.1"/>
</dbReference>
<dbReference type="Pfam" id="PF26078">
    <property type="entry name" value="Baseplate_J_M"/>
    <property type="match status" value="1"/>
</dbReference>
<reference evidence="3 4" key="1">
    <citation type="journal article" date="2021" name="Sci. Rep.">
        <title>The distribution of antibiotic resistance genes in chicken gut microbiota commensals.</title>
        <authorList>
            <person name="Juricova H."/>
            <person name="Matiasovicova J."/>
            <person name="Kubasova T."/>
            <person name="Cejkova D."/>
            <person name="Rychlik I."/>
        </authorList>
    </citation>
    <scope>NUCLEOTIDE SEQUENCE [LARGE SCALE GENOMIC DNA]</scope>
    <source>
        <strain evidence="3 4">An425</strain>
    </source>
</reference>
<protein>
    <submittedName>
        <fullName evidence="3">Baseplate J/gp47 family protein</fullName>
    </submittedName>
</protein>
<dbReference type="Pfam" id="PF04865">
    <property type="entry name" value="Baseplate_J"/>
    <property type="match status" value="1"/>
</dbReference>
<feature type="domain" description="Baseplate J-like central" evidence="2">
    <location>
        <begin position="196"/>
        <end position="270"/>
    </location>
</feature>
<keyword evidence="4" id="KW-1185">Reference proteome</keyword>
<proteinExistence type="predicted"/>
<comment type="caution">
    <text evidence="3">The sequence shown here is derived from an EMBL/GenBank/DDBJ whole genome shotgun (WGS) entry which is preliminary data.</text>
</comment>